<dbReference type="PRINTS" id="PR01438">
    <property type="entry name" value="UNVRSLSTRESS"/>
</dbReference>
<evidence type="ECO:0000259" key="2">
    <source>
        <dbReference type="Pfam" id="PF00582"/>
    </source>
</evidence>
<name>A0A0B0EIJ8_9BACT</name>
<dbReference type="SUPFAM" id="SSF52402">
    <property type="entry name" value="Adenine nucleotide alpha hydrolases-like"/>
    <property type="match status" value="2"/>
</dbReference>
<dbReference type="EMBL" id="JRYO01000225">
    <property type="protein sequence ID" value="KHE90948.1"/>
    <property type="molecule type" value="Genomic_DNA"/>
</dbReference>
<dbReference type="PANTHER" id="PTHR46268:SF6">
    <property type="entry name" value="UNIVERSAL STRESS PROTEIN UP12"/>
    <property type="match status" value="1"/>
</dbReference>
<comment type="similarity">
    <text evidence="1">Belongs to the universal stress protein A family.</text>
</comment>
<evidence type="ECO:0000313" key="3">
    <source>
        <dbReference type="EMBL" id="KHE90948.1"/>
    </source>
</evidence>
<comment type="caution">
    <text evidence="3">The sequence shown here is derived from an EMBL/GenBank/DDBJ whole genome shotgun (WGS) entry which is preliminary data.</text>
</comment>
<dbReference type="CDD" id="cd00293">
    <property type="entry name" value="USP-like"/>
    <property type="match status" value="2"/>
</dbReference>
<dbReference type="PANTHER" id="PTHR46268">
    <property type="entry name" value="STRESS RESPONSE PROTEIN NHAX"/>
    <property type="match status" value="1"/>
</dbReference>
<sequence>MKIILAADGSKNSEWAVDFLLKLPLAEMPQIRVLQVVHEKKHITPFLDSVYHKLFKDAIQAKIDKDILSAETHATQIVEKIKTRWEDVESIIEKGHVSDKIIEKAKEEKADLIILGSRGLSKTKSFFLGGVSQKVGTYAPCSVLVIKKKIRTLKKILIATDGSSYSDAAVKFFKSHFLTKEVSTTLLHVWDNPVTLPQFAYETIGKKHLQEMHKVAFMANALCVEGDPAEMINDTAQRRKVNLVIVGSKGLTGNKRFLLGSVARKVITYNNSSVLVVKSIENKI</sequence>
<dbReference type="Proteomes" id="UP000030652">
    <property type="component" value="Unassembled WGS sequence"/>
</dbReference>
<feature type="domain" description="UspA" evidence="2">
    <location>
        <begin position="2"/>
        <end position="147"/>
    </location>
</feature>
<organism evidence="3 4">
    <name type="scientific">Candidatus Scalindua brodae</name>
    <dbReference type="NCBI Taxonomy" id="237368"/>
    <lineage>
        <taxon>Bacteria</taxon>
        <taxon>Pseudomonadati</taxon>
        <taxon>Planctomycetota</taxon>
        <taxon>Candidatus Brocadiia</taxon>
        <taxon>Candidatus Brocadiales</taxon>
        <taxon>Candidatus Scalinduaceae</taxon>
        <taxon>Candidatus Scalindua</taxon>
    </lineage>
</organism>
<reference evidence="3 4" key="1">
    <citation type="submission" date="2014-10" db="EMBL/GenBank/DDBJ databases">
        <title>Draft genome of anammox bacterium scalindua brodae, obtained using differential coverage binning of sequence data from two enrichment reactors.</title>
        <authorList>
            <person name="Speth D.R."/>
            <person name="Russ L."/>
            <person name="Kartal B."/>
            <person name="Op den Camp H.J."/>
            <person name="Dutilh B.E."/>
            <person name="Jetten M.S."/>
        </authorList>
    </citation>
    <scope>NUCLEOTIDE SEQUENCE [LARGE SCALE GENOMIC DNA]</scope>
    <source>
        <strain evidence="3">RU1</strain>
    </source>
</reference>
<dbReference type="AlphaFoldDB" id="A0A0B0EIJ8"/>
<accession>A0A0B0EIJ8</accession>
<proteinExistence type="inferred from homology"/>
<dbReference type="InterPro" id="IPR006015">
    <property type="entry name" value="Universal_stress_UspA"/>
</dbReference>
<dbReference type="InterPro" id="IPR014729">
    <property type="entry name" value="Rossmann-like_a/b/a_fold"/>
</dbReference>
<protein>
    <recommendedName>
        <fullName evidence="2">UspA domain-containing protein</fullName>
    </recommendedName>
</protein>
<feature type="domain" description="UspA" evidence="2">
    <location>
        <begin position="154"/>
        <end position="278"/>
    </location>
</feature>
<dbReference type="eggNOG" id="COG0589">
    <property type="taxonomic scope" value="Bacteria"/>
</dbReference>
<dbReference type="Pfam" id="PF00582">
    <property type="entry name" value="Usp"/>
    <property type="match status" value="2"/>
</dbReference>
<dbReference type="Gene3D" id="3.40.50.620">
    <property type="entry name" value="HUPs"/>
    <property type="match status" value="2"/>
</dbReference>
<evidence type="ECO:0000256" key="1">
    <source>
        <dbReference type="ARBA" id="ARBA00008791"/>
    </source>
</evidence>
<gene>
    <name evidence="3" type="ORF">SCABRO_03249</name>
</gene>
<evidence type="ECO:0000313" key="4">
    <source>
        <dbReference type="Proteomes" id="UP000030652"/>
    </source>
</evidence>
<dbReference type="InterPro" id="IPR006016">
    <property type="entry name" value="UspA"/>
</dbReference>